<reference evidence="3" key="2">
    <citation type="submission" date="2018-03" db="EMBL/GenBank/DDBJ databases">
        <title>The Triticum urartu genome reveals the dynamic nature of wheat genome evolution.</title>
        <authorList>
            <person name="Ling H."/>
            <person name="Ma B."/>
            <person name="Shi X."/>
            <person name="Liu H."/>
            <person name="Dong L."/>
            <person name="Sun H."/>
            <person name="Cao Y."/>
            <person name="Gao Q."/>
            <person name="Zheng S."/>
            <person name="Li Y."/>
            <person name="Yu Y."/>
            <person name="Du H."/>
            <person name="Qi M."/>
            <person name="Li Y."/>
            <person name="Yu H."/>
            <person name="Cui Y."/>
            <person name="Wang N."/>
            <person name="Chen C."/>
            <person name="Wu H."/>
            <person name="Zhao Y."/>
            <person name="Zhang J."/>
            <person name="Li Y."/>
            <person name="Zhou W."/>
            <person name="Zhang B."/>
            <person name="Hu W."/>
            <person name="Eijk M."/>
            <person name="Tang J."/>
            <person name="Witsenboer H."/>
            <person name="Zhao S."/>
            <person name="Li Z."/>
            <person name="Zhang A."/>
            <person name="Wang D."/>
            <person name="Liang C."/>
        </authorList>
    </citation>
    <scope>NUCLEOTIDE SEQUENCE [LARGE SCALE GENOMIC DNA]</scope>
    <source>
        <strain evidence="3">cv. G1812</strain>
    </source>
</reference>
<sequence>PSTTPPRPSLLLVVSSIALKISATSPTRGVRWQGVGIDGRSGRIRAVGRFLVTTVEEAGALEDGVLLPKEGSEAAGRSATRCTCPRRCPRTRRSRSPCSTASSCSTATPTACSAATSTDART</sequence>
<dbReference type="Proteomes" id="UP000015106">
    <property type="component" value="Chromosome 2"/>
</dbReference>
<dbReference type="Gramene" id="TuG1812G0200006175.01.T01">
    <property type="protein sequence ID" value="TuG1812G0200006175.01.T01.cds302127"/>
    <property type="gene ID" value="TuG1812G0200006175.01"/>
</dbReference>
<reference evidence="4" key="1">
    <citation type="journal article" date="2013" name="Nature">
        <title>Draft genome of the wheat A-genome progenitor Triticum urartu.</title>
        <authorList>
            <person name="Ling H.Q."/>
            <person name="Zhao S."/>
            <person name="Liu D."/>
            <person name="Wang J."/>
            <person name="Sun H."/>
            <person name="Zhang C."/>
            <person name="Fan H."/>
            <person name="Li D."/>
            <person name="Dong L."/>
            <person name="Tao Y."/>
            <person name="Gao C."/>
            <person name="Wu H."/>
            <person name="Li Y."/>
            <person name="Cui Y."/>
            <person name="Guo X."/>
            <person name="Zheng S."/>
            <person name="Wang B."/>
            <person name="Yu K."/>
            <person name="Liang Q."/>
            <person name="Yang W."/>
            <person name="Lou X."/>
            <person name="Chen J."/>
            <person name="Feng M."/>
            <person name="Jian J."/>
            <person name="Zhang X."/>
            <person name="Luo G."/>
            <person name="Jiang Y."/>
            <person name="Liu J."/>
            <person name="Wang Z."/>
            <person name="Sha Y."/>
            <person name="Zhang B."/>
            <person name="Wu H."/>
            <person name="Tang D."/>
            <person name="Shen Q."/>
            <person name="Xue P."/>
            <person name="Zou S."/>
            <person name="Wang X."/>
            <person name="Liu X."/>
            <person name="Wang F."/>
            <person name="Yang Y."/>
            <person name="An X."/>
            <person name="Dong Z."/>
            <person name="Zhang K."/>
            <person name="Zhang X."/>
            <person name="Luo M.C."/>
            <person name="Dvorak J."/>
            <person name="Tong Y."/>
            <person name="Wang J."/>
            <person name="Yang H."/>
            <person name="Li Z."/>
            <person name="Wang D."/>
            <person name="Zhang A."/>
            <person name="Wang J."/>
        </authorList>
    </citation>
    <scope>NUCLEOTIDE SEQUENCE</scope>
    <source>
        <strain evidence="4">cv. G1812</strain>
    </source>
</reference>
<dbReference type="AlphaFoldDB" id="A0A8R7TQ75"/>
<evidence type="ECO:0000313" key="4">
    <source>
        <dbReference type="Proteomes" id="UP000015106"/>
    </source>
</evidence>
<accession>A0A8R7TQ75</accession>
<keyword evidence="2" id="KW-0732">Signal</keyword>
<proteinExistence type="predicted"/>
<feature type="signal peptide" evidence="2">
    <location>
        <begin position="1"/>
        <end position="23"/>
    </location>
</feature>
<evidence type="ECO:0000256" key="2">
    <source>
        <dbReference type="SAM" id="SignalP"/>
    </source>
</evidence>
<dbReference type="EnsemblPlants" id="TuG1812G0200006175.01.T01">
    <property type="protein sequence ID" value="TuG1812G0200006175.01.T01.cds302127"/>
    <property type="gene ID" value="TuG1812G0200006175.01"/>
</dbReference>
<organism evidence="3 4">
    <name type="scientific">Triticum urartu</name>
    <name type="common">Red wild einkorn</name>
    <name type="synonym">Crithodium urartu</name>
    <dbReference type="NCBI Taxonomy" id="4572"/>
    <lineage>
        <taxon>Eukaryota</taxon>
        <taxon>Viridiplantae</taxon>
        <taxon>Streptophyta</taxon>
        <taxon>Embryophyta</taxon>
        <taxon>Tracheophyta</taxon>
        <taxon>Spermatophyta</taxon>
        <taxon>Magnoliopsida</taxon>
        <taxon>Liliopsida</taxon>
        <taxon>Poales</taxon>
        <taxon>Poaceae</taxon>
        <taxon>BOP clade</taxon>
        <taxon>Pooideae</taxon>
        <taxon>Triticodae</taxon>
        <taxon>Triticeae</taxon>
        <taxon>Triticinae</taxon>
        <taxon>Triticum</taxon>
    </lineage>
</organism>
<feature type="chain" id="PRO_5035919832" evidence="2">
    <location>
        <begin position="24"/>
        <end position="122"/>
    </location>
</feature>
<keyword evidence="4" id="KW-1185">Reference proteome</keyword>
<reference evidence="3" key="3">
    <citation type="submission" date="2022-06" db="UniProtKB">
        <authorList>
            <consortium name="EnsemblPlants"/>
        </authorList>
    </citation>
    <scope>IDENTIFICATION</scope>
</reference>
<protein>
    <submittedName>
        <fullName evidence="3">Uncharacterized protein</fullName>
    </submittedName>
</protein>
<evidence type="ECO:0000256" key="1">
    <source>
        <dbReference type="SAM" id="MobiDB-lite"/>
    </source>
</evidence>
<feature type="compositionally biased region" description="Low complexity" evidence="1">
    <location>
        <begin position="96"/>
        <end position="122"/>
    </location>
</feature>
<evidence type="ECO:0000313" key="3">
    <source>
        <dbReference type="EnsemblPlants" id="TuG1812G0200006175.01.T01.cds302127"/>
    </source>
</evidence>
<name>A0A8R7TQ75_TRIUA</name>
<feature type="region of interest" description="Disordered" evidence="1">
    <location>
        <begin position="85"/>
        <end position="122"/>
    </location>
</feature>